<protein>
    <submittedName>
        <fullName evidence="1">Uncharacterized protein</fullName>
    </submittedName>
</protein>
<dbReference type="AlphaFoldDB" id="A0A495X975"/>
<sequence>MAAATIIGVFTTGLLLGRSVVEAPPPAAPDTACERGDEAVTAAAAGQLAVLLARRVEGASTTREAVREWGAASEVEAEFGRWAEQENPVYRHGLFGATAVRVQRRDGDRVAVSVDGFWLRSADAANGAGEFVGALWTYWVVWREGRWVPSSPPEAVTVPGVHTHKALPFIRAQAGFSEVPYVRC</sequence>
<dbReference type="EMBL" id="RBXR01000001">
    <property type="protein sequence ID" value="RKT69414.1"/>
    <property type="molecule type" value="Genomic_DNA"/>
</dbReference>
<evidence type="ECO:0000313" key="2">
    <source>
        <dbReference type="Proteomes" id="UP000272729"/>
    </source>
</evidence>
<gene>
    <name evidence="1" type="ORF">DFJ66_2635</name>
</gene>
<comment type="caution">
    <text evidence="1">The sequence shown here is derived from an EMBL/GenBank/DDBJ whole genome shotgun (WGS) entry which is preliminary data.</text>
</comment>
<accession>A0A495X975</accession>
<proteinExistence type="predicted"/>
<evidence type="ECO:0000313" key="1">
    <source>
        <dbReference type="EMBL" id="RKT69414.1"/>
    </source>
</evidence>
<dbReference type="Proteomes" id="UP000272729">
    <property type="component" value="Unassembled WGS sequence"/>
</dbReference>
<reference evidence="1 2" key="1">
    <citation type="submission" date="2018-10" db="EMBL/GenBank/DDBJ databases">
        <title>Sequencing the genomes of 1000 actinobacteria strains.</title>
        <authorList>
            <person name="Klenk H.-P."/>
        </authorList>
    </citation>
    <scope>NUCLEOTIDE SEQUENCE [LARGE SCALE GENOMIC DNA]</scope>
    <source>
        <strain evidence="1 2">DSM 43911</strain>
    </source>
</reference>
<keyword evidence="2" id="KW-1185">Reference proteome</keyword>
<name>A0A495X975_9PSEU</name>
<organism evidence="1 2">
    <name type="scientific">Saccharothrix variisporea</name>
    <dbReference type="NCBI Taxonomy" id="543527"/>
    <lineage>
        <taxon>Bacteria</taxon>
        <taxon>Bacillati</taxon>
        <taxon>Actinomycetota</taxon>
        <taxon>Actinomycetes</taxon>
        <taxon>Pseudonocardiales</taxon>
        <taxon>Pseudonocardiaceae</taxon>
        <taxon>Saccharothrix</taxon>
    </lineage>
</organism>